<accession>E4UAJ6</accession>
<name>E4UAJ6_OCEP5</name>
<dbReference type="EMBL" id="CP002362">
    <property type="protein sequence ID" value="ADR37775.1"/>
    <property type="molecule type" value="Genomic_DNA"/>
</dbReference>
<keyword evidence="1" id="KW-0614">Plasmid</keyword>
<geneLocation type="plasmid" evidence="1 2">
    <name>pOCEPR01</name>
</geneLocation>
<protein>
    <submittedName>
        <fullName evidence="1">Uncharacterized protein</fullName>
    </submittedName>
</protein>
<dbReference type="AlphaFoldDB" id="E4UAJ6"/>
<keyword evidence="2" id="KW-1185">Reference proteome</keyword>
<evidence type="ECO:0000313" key="2">
    <source>
        <dbReference type="Proteomes" id="UP000008722"/>
    </source>
</evidence>
<dbReference type="KEGG" id="opr:Ocepr_2327"/>
<evidence type="ECO:0000313" key="1">
    <source>
        <dbReference type="EMBL" id="ADR37775.1"/>
    </source>
</evidence>
<sequence length="109" mass="12748">MKKPKKSRQEREEGARRRFLFAHRAKEEEYSQLLIVRVERVSGGVLFIVEAGAIPVRERLKALGFGWDARREEWRHFTKKPVPFLEALKLSLPEGWEVRTYEARAAQAA</sequence>
<dbReference type="Proteomes" id="UP000008722">
    <property type="component" value="Plasmid pOCEPR01"/>
</dbReference>
<reference evidence="1 2" key="2">
    <citation type="journal article" date="2011" name="Stand. Genomic Sci.">
        <title>Complete genome sequence of Oceanithermus profundus type strain (506).</title>
        <authorList>
            <person name="Pati A."/>
            <person name="Zhang X."/>
            <person name="Lapidus A."/>
            <person name="Nolan M."/>
            <person name="Lucas S."/>
            <person name="Del Rio T.G."/>
            <person name="Tice H."/>
            <person name="Cheng J.F."/>
            <person name="Tapia R."/>
            <person name="Han C."/>
            <person name="Goodwin L."/>
            <person name="Pitluck S."/>
            <person name="Liolios K."/>
            <person name="Pagani I."/>
            <person name="Ivanova N."/>
            <person name="Mavromatis K."/>
            <person name="Chen A."/>
            <person name="Palaniappan K."/>
            <person name="Hauser L."/>
            <person name="Jeffries C.D."/>
            <person name="Brambilla E.M."/>
            <person name="Rohl A."/>
            <person name="Mwirichia R."/>
            <person name="Rohde M."/>
            <person name="Tindall B.J."/>
            <person name="Sikorski J."/>
            <person name="Wirth R."/>
            <person name="Goker M."/>
            <person name="Woyke T."/>
            <person name="Detter J.C."/>
            <person name="Bristow J."/>
            <person name="Eisen J.A."/>
            <person name="Markowitz V."/>
            <person name="Hugenholtz P."/>
            <person name="Kyrpides N.C."/>
            <person name="Klenk H.P."/>
            <person name="Land M."/>
        </authorList>
    </citation>
    <scope>NUCLEOTIDE SEQUENCE [LARGE SCALE GENOMIC DNA]</scope>
    <source>
        <strain evidence="2">DSM 14977 / NBRC 100410 / VKM B-2274 / 506</strain>
        <plasmid evidence="2">Plasmid pOCEPR01</plasmid>
    </source>
</reference>
<dbReference type="HOGENOM" id="CLU_2181169_0_0_0"/>
<dbReference type="RefSeq" id="WP_013449755.1">
    <property type="nucleotide sequence ID" value="NC_014753.1"/>
</dbReference>
<gene>
    <name evidence="1" type="ordered locus">Ocepr_2327</name>
</gene>
<proteinExistence type="predicted"/>
<organism evidence="1 2">
    <name type="scientific">Oceanithermus profundus (strain DSM 14977 / NBRC 100410 / VKM B-2274 / 506)</name>
    <dbReference type="NCBI Taxonomy" id="670487"/>
    <lineage>
        <taxon>Bacteria</taxon>
        <taxon>Thermotogati</taxon>
        <taxon>Deinococcota</taxon>
        <taxon>Deinococci</taxon>
        <taxon>Thermales</taxon>
        <taxon>Thermaceae</taxon>
        <taxon>Oceanithermus</taxon>
    </lineage>
</organism>
<reference evidence="2" key="1">
    <citation type="submission" date="2010-11" db="EMBL/GenBank/DDBJ databases">
        <title>The complete sequence of plasmid of Oceanithermus profundus DSM 14977.</title>
        <authorList>
            <consortium name="US DOE Joint Genome Institute (JGI-PGF)"/>
            <person name="Lucas S."/>
            <person name="Copeland A."/>
            <person name="Lapidus A."/>
            <person name="Bruce D."/>
            <person name="Goodwin L."/>
            <person name="Pitluck S."/>
            <person name="Kyrpides N."/>
            <person name="Mavromatis K."/>
            <person name="Pagani I."/>
            <person name="Ivanova N."/>
            <person name="Zhang X."/>
            <person name="Brettin T."/>
            <person name="Detter J.C."/>
            <person name="Tapia R."/>
            <person name="Han C."/>
            <person name="Land M."/>
            <person name="Hauser L."/>
            <person name="Markowitz V."/>
            <person name="Cheng J.-F."/>
            <person name="Hugenholtz P."/>
            <person name="Woyke T."/>
            <person name="Wu D."/>
            <person name="Tindall B."/>
            <person name="Faehnrich R."/>
            <person name="Brambilla E."/>
            <person name="Klenk H.-P."/>
            <person name="Eisen J.A."/>
        </authorList>
    </citation>
    <scope>NUCLEOTIDE SEQUENCE [LARGE SCALE GENOMIC DNA]</scope>
    <source>
        <strain evidence="2">DSM 14977 / NBRC 100410 / VKM B-2274 / 506</strain>
        <plasmid evidence="2">Plasmid pOCEPR01</plasmid>
    </source>
</reference>